<dbReference type="InterPro" id="IPR050282">
    <property type="entry name" value="Cycloisomerase_2"/>
</dbReference>
<dbReference type="AlphaFoldDB" id="A0A7S4SKK1"/>
<dbReference type="InterPro" id="IPR015943">
    <property type="entry name" value="WD40/YVTN_repeat-like_dom_sf"/>
</dbReference>
<evidence type="ECO:0000256" key="1">
    <source>
        <dbReference type="ARBA" id="ARBA00005564"/>
    </source>
</evidence>
<dbReference type="Gene3D" id="2.130.10.10">
    <property type="entry name" value="YVTN repeat-like/Quinoprotein amine dehydrogenase"/>
    <property type="match status" value="1"/>
</dbReference>
<keyword evidence="2" id="KW-0732">Signal</keyword>
<reference evidence="3" key="1">
    <citation type="submission" date="2021-01" db="EMBL/GenBank/DDBJ databases">
        <authorList>
            <person name="Corre E."/>
            <person name="Pelletier E."/>
            <person name="Niang G."/>
            <person name="Scheremetjew M."/>
            <person name="Finn R."/>
            <person name="Kale V."/>
            <person name="Holt S."/>
            <person name="Cochrane G."/>
            <person name="Meng A."/>
            <person name="Brown T."/>
            <person name="Cohen L."/>
        </authorList>
    </citation>
    <scope>NUCLEOTIDE SEQUENCE</scope>
    <source>
        <strain evidence="3">CCMP3105</strain>
    </source>
</reference>
<sequence length="393" mass="40477">MVGRSVLSILAYAGVAANERWWVGSGGCDGAMTGCVGDKESEQALRQIEVQPDGRMTPVGSPVPTGGLPAWLTVADGCLFAALADADKILSISANSVQGAGADACADAGAARTGGTTPVHLTATNDGKFLLVADYNGPDDANSSRGAGAASLAISAPCRLEQRDFVPHDGSGPDRSRQGAAHVHSIYASRDGQLAYSCDLGQDLIFTYSVGADGKLTEVSRARAPPGSGPRHLAEHPSLDFVYSVQEMGQSVAAWRKHANGSLELAQILSLVPEGSSSKGSKAGEIVIAPDGRALYATNRGRLNTVTVFSVVEGSIAQVQQIDAPRFPRGMELAHGGTLLLVASQEDTTVESFRVAADGTLSPTGHVLKEGLPDHPATLAKFGPVAAPLAMET</sequence>
<proteinExistence type="inferred from homology"/>
<feature type="signal peptide" evidence="2">
    <location>
        <begin position="1"/>
        <end position="17"/>
    </location>
</feature>
<evidence type="ECO:0000256" key="2">
    <source>
        <dbReference type="SAM" id="SignalP"/>
    </source>
</evidence>
<dbReference type="GO" id="GO:0017057">
    <property type="term" value="F:6-phosphogluconolactonase activity"/>
    <property type="evidence" value="ECO:0007669"/>
    <property type="project" value="TreeGrafter"/>
</dbReference>
<evidence type="ECO:0008006" key="4">
    <source>
        <dbReference type="Google" id="ProtNLM"/>
    </source>
</evidence>
<comment type="similarity">
    <text evidence="1">Belongs to the cycloisomerase 2 family.</text>
</comment>
<accession>A0A7S4SKK1</accession>
<dbReference type="InterPro" id="IPR011045">
    <property type="entry name" value="N2O_reductase_N"/>
</dbReference>
<dbReference type="PANTHER" id="PTHR30344">
    <property type="entry name" value="6-PHOSPHOGLUCONOLACTONASE-RELATED"/>
    <property type="match status" value="1"/>
</dbReference>
<organism evidence="3">
    <name type="scientific">Alexandrium monilatum</name>
    <dbReference type="NCBI Taxonomy" id="311494"/>
    <lineage>
        <taxon>Eukaryota</taxon>
        <taxon>Sar</taxon>
        <taxon>Alveolata</taxon>
        <taxon>Dinophyceae</taxon>
        <taxon>Gonyaulacales</taxon>
        <taxon>Pyrocystaceae</taxon>
        <taxon>Alexandrium</taxon>
    </lineage>
</organism>
<feature type="chain" id="PRO_5031404247" description="6-phosphogluconolactonase" evidence="2">
    <location>
        <begin position="18"/>
        <end position="393"/>
    </location>
</feature>
<evidence type="ECO:0000313" key="3">
    <source>
        <dbReference type="EMBL" id="CAE4647038.1"/>
    </source>
</evidence>
<gene>
    <name evidence="3" type="ORF">AMON00008_LOCUS50865</name>
</gene>
<protein>
    <recommendedName>
        <fullName evidence="4">6-phosphogluconolactonase</fullName>
    </recommendedName>
</protein>
<dbReference type="Pfam" id="PF10282">
    <property type="entry name" value="Lactonase"/>
    <property type="match status" value="1"/>
</dbReference>
<name>A0A7S4SKK1_9DINO</name>
<dbReference type="InterPro" id="IPR019405">
    <property type="entry name" value="Lactonase_7-beta_prop"/>
</dbReference>
<dbReference type="PANTHER" id="PTHR30344:SF1">
    <property type="entry name" value="6-PHOSPHOGLUCONOLACTONASE"/>
    <property type="match status" value="1"/>
</dbReference>
<dbReference type="EMBL" id="HBNR01071772">
    <property type="protein sequence ID" value="CAE4647038.1"/>
    <property type="molecule type" value="Transcribed_RNA"/>
</dbReference>
<dbReference type="SUPFAM" id="SSF50974">
    <property type="entry name" value="Nitrous oxide reductase, N-terminal domain"/>
    <property type="match status" value="1"/>
</dbReference>